<proteinExistence type="inferred from homology"/>
<dbReference type="GO" id="GO:0004519">
    <property type="term" value="F:endonuclease activity"/>
    <property type="evidence" value="ECO:0007669"/>
    <property type="project" value="UniProtKB-KW"/>
</dbReference>
<dbReference type="RefSeq" id="WP_074260827.1">
    <property type="nucleotide sequence ID" value="NZ_FSRJ01000003.1"/>
</dbReference>
<dbReference type="Proteomes" id="UP000184699">
    <property type="component" value="Unassembled WGS sequence"/>
</dbReference>
<dbReference type="OrthoDB" id="9797095at2"/>
<dbReference type="InterPro" id="IPR000305">
    <property type="entry name" value="GIY-YIG_endonuc"/>
</dbReference>
<dbReference type="PANTHER" id="PTHR34477">
    <property type="entry name" value="UPF0213 PROTEIN YHBQ"/>
    <property type="match status" value="1"/>
</dbReference>
<name>A0A1N6GN57_9MICO</name>
<keyword evidence="3" id="KW-0540">Nuclease</keyword>
<reference evidence="4" key="1">
    <citation type="submission" date="2016-11" db="EMBL/GenBank/DDBJ databases">
        <authorList>
            <person name="Varghese N."/>
            <person name="Submissions S."/>
        </authorList>
    </citation>
    <scope>NUCLEOTIDE SEQUENCE [LARGE SCALE GENOMIC DNA]</scope>
    <source>
        <strain evidence="4">DSM 8595</strain>
    </source>
</reference>
<evidence type="ECO:0000313" key="3">
    <source>
        <dbReference type="EMBL" id="SIO08946.1"/>
    </source>
</evidence>
<evidence type="ECO:0000259" key="2">
    <source>
        <dbReference type="PROSITE" id="PS50164"/>
    </source>
</evidence>
<dbReference type="InterPro" id="IPR035901">
    <property type="entry name" value="GIY-YIG_endonuc_sf"/>
</dbReference>
<protein>
    <submittedName>
        <fullName evidence="3">Putative endonuclease</fullName>
    </submittedName>
</protein>
<feature type="domain" description="GIY-YIG" evidence="2">
    <location>
        <begin position="1"/>
        <end position="75"/>
    </location>
</feature>
<comment type="similarity">
    <text evidence="1">Belongs to the UPF0213 family.</text>
</comment>
<dbReference type="PANTHER" id="PTHR34477:SF1">
    <property type="entry name" value="UPF0213 PROTEIN YHBQ"/>
    <property type="match status" value="1"/>
</dbReference>
<keyword evidence="3" id="KW-0378">Hydrolase</keyword>
<dbReference type="Pfam" id="PF01541">
    <property type="entry name" value="GIY-YIG"/>
    <property type="match status" value="1"/>
</dbReference>
<gene>
    <name evidence="3" type="ORF">SAMN05443544_2723</name>
</gene>
<dbReference type="AlphaFoldDB" id="A0A1N6GN57"/>
<evidence type="ECO:0000313" key="4">
    <source>
        <dbReference type="Proteomes" id="UP000184699"/>
    </source>
</evidence>
<dbReference type="STRING" id="232089.SAMN05443544_2723"/>
<dbReference type="CDD" id="cd10456">
    <property type="entry name" value="GIY-YIG_UPF0213"/>
    <property type="match status" value="1"/>
</dbReference>
<keyword evidence="4" id="KW-1185">Reference proteome</keyword>
<dbReference type="Gene3D" id="3.40.1440.10">
    <property type="entry name" value="GIY-YIG endonuclease"/>
    <property type="match status" value="1"/>
</dbReference>
<accession>A0A1N6GN57</accession>
<organism evidence="3 4">
    <name type="scientific">Agromyces cerinus subsp. cerinus</name>
    <dbReference type="NCBI Taxonomy" id="232089"/>
    <lineage>
        <taxon>Bacteria</taxon>
        <taxon>Bacillati</taxon>
        <taxon>Actinomycetota</taxon>
        <taxon>Actinomycetes</taxon>
        <taxon>Micrococcales</taxon>
        <taxon>Microbacteriaceae</taxon>
        <taxon>Agromyces</taxon>
    </lineage>
</organism>
<dbReference type="EMBL" id="FSRJ01000003">
    <property type="protein sequence ID" value="SIO08946.1"/>
    <property type="molecule type" value="Genomic_DNA"/>
</dbReference>
<dbReference type="PROSITE" id="PS50164">
    <property type="entry name" value="GIY_YIG"/>
    <property type="match status" value="1"/>
</dbReference>
<dbReference type="InterPro" id="IPR050190">
    <property type="entry name" value="UPF0213_domain"/>
</dbReference>
<dbReference type="SUPFAM" id="SSF82771">
    <property type="entry name" value="GIY-YIG endonuclease"/>
    <property type="match status" value="1"/>
</dbReference>
<evidence type="ECO:0000256" key="1">
    <source>
        <dbReference type="ARBA" id="ARBA00007435"/>
    </source>
</evidence>
<sequence length="93" mass="10815">MPHVYILECADGSYYVGSTRNLDHRLAQHELGAVPSYTSTRLPIRLVYVEEWKHMHEAYAREKQVQGWSRAKRRALIEGRYGDLPWLSRSAEG</sequence>
<keyword evidence="3" id="KW-0255">Endonuclease</keyword>